<evidence type="ECO:0000256" key="2">
    <source>
        <dbReference type="SAM" id="MobiDB-lite"/>
    </source>
</evidence>
<dbReference type="AlphaFoldDB" id="A0AAD9D5X0"/>
<dbReference type="CDD" id="cd18793">
    <property type="entry name" value="SF2_C_SNF"/>
    <property type="match status" value="1"/>
</dbReference>
<keyword evidence="1 5" id="KW-0378">Hydrolase</keyword>
<dbReference type="GO" id="GO:0005634">
    <property type="term" value="C:nucleus"/>
    <property type="evidence" value="ECO:0007669"/>
    <property type="project" value="TreeGrafter"/>
</dbReference>
<dbReference type="InterPro" id="IPR049730">
    <property type="entry name" value="SNF2/RAD54-like_C"/>
</dbReference>
<evidence type="ECO:0000313" key="6">
    <source>
        <dbReference type="Proteomes" id="UP001224775"/>
    </source>
</evidence>
<dbReference type="GO" id="GO:0004386">
    <property type="term" value="F:helicase activity"/>
    <property type="evidence" value="ECO:0007669"/>
    <property type="project" value="UniProtKB-KW"/>
</dbReference>
<dbReference type="Gene3D" id="3.40.50.300">
    <property type="entry name" value="P-loop containing nucleotide triphosphate hydrolases"/>
    <property type="match status" value="1"/>
</dbReference>
<proteinExistence type="predicted"/>
<dbReference type="PANTHER" id="PTHR45629:SF7">
    <property type="entry name" value="DNA EXCISION REPAIR PROTEIN ERCC-6-RELATED"/>
    <property type="match status" value="1"/>
</dbReference>
<dbReference type="InterPro" id="IPR050496">
    <property type="entry name" value="SNF2_RAD54_helicase_repair"/>
</dbReference>
<feature type="region of interest" description="Disordered" evidence="2">
    <location>
        <begin position="853"/>
        <end position="896"/>
    </location>
</feature>
<evidence type="ECO:0000259" key="4">
    <source>
        <dbReference type="PROSITE" id="PS51194"/>
    </source>
</evidence>
<feature type="region of interest" description="Disordered" evidence="2">
    <location>
        <begin position="29"/>
        <end position="58"/>
    </location>
</feature>
<feature type="domain" description="Helicase C-terminal" evidence="4">
    <location>
        <begin position="625"/>
        <end position="788"/>
    </location>
</feature>
<evidence type="ECO:0000259" key="3">
    <source>
        <dbReference type="PROSITE" id="PS51192"/>
    </source>
</evidence>
<dbReference type="EC" id="3.6.4.-" evidence="5"/>
<dbReference type="Pfam" id="PF00271">
    <property type="entry name" value="Helicase_C"/>
    <property type="match status" value="1"/>
</dbReference>
<dbReference type="SMART" id="SM00487">
    <property type="entry name" value="DEXDc"/>
    <property type="match status" value="1"/>
</dbReference>
<feature type="compositionally biased region" description="Acidic residues" evidence="2">
    <location>
        <begin position="853"/>
        <end position="864"/>
    </location>
</feature>
<feature type="region of interest" description="Disordered" evidence="2">
    <location>
        <begin position="112"/>
        <end position="135"/>
    </location>
</feature>
<dbReference type="GO" id="GO:0007131">
    <property type="term" value="P:reciprocal meiotic recombination"/>
    <property type="evidence" value="ECO:0007669"/>
    <property type="project" value="TreeGrafter"/>
</dbReference>
<dbReference type="InterPro" id="IPR038718">
    <property type="entry name" value="SNF2-like_sf"/>
</dbReference>
<dbReference type="GO" id="GO:0015616">
    <property type="term" value="F:DNA translocase activity"/>
    <property type="evidence" value="ECO:0007669"/>
    <property type="project" value="TreeGrafter"/>
</dbReference>
<dbReference type="PANTHER" id="PTHR45629">
    <property type="entry name" value="SNF2/RAD54 FAMILY MEMBER"/>
    <property type="match status" value="1"/>
</dbReference>
<dbReference type="SUPFAM" id="SSF52540">
    <property type="entry name" value="P-loop containing nucleoside triphosphate hydrolases"/>
    <property type="match status" value="2"/>
</dbReference>
<keyword evidence="5" id="KW-0347">Helicase</keyword>
<reference evidence="5" key="1">
    <citation type="submission" date="2023-06" db="EMBL/GenBank/DDBJ databases">
        <title>Survivors Of The Sea: Transcriptome response of Skeletonema marinoi to long-term dormancy.</title>
        <authorList>
            <person name="Pinder M.I.M."/>
            <person name="Kourtchenko O."/>
            <person name="Robertson E.K."/>
            <person name="Larsson T."/>
            <person name="Maumus F."/>
            <person name="Osuna-Cruz C.M."/>
            <person name="Vancaester E."/>
            <person name="Stenow R."/>
            <person name="Vandepoele K."/>
            <person name="Ploug H."/>
            <person name="Bruchert V."/>
            <person name="Godhe A."/>
            <person name="Topel M."/>
        </authorList>
    </citation>
    <scope>NUCLEOTIDE SEQUENCE</scope>
    <source>
        <strain evidence="5">R05AC</strain>
    </source>
</reference>
<dbReference type="InterPro" id="IPR014001">
    <property type="entry name" value="Helicase_ATP-bd"/>
</dbReference>
<dbReference type="Proteomes" id="UP001224775">
    <property type="component" value="Unassembled WGS sequence"/>
</dbReference>
<protein>
    <submittedName>
        <fullName evidence="5">SNF2/RAD54 helicase family protein</fullName>
        <ecNumber evidence="5">3.6.4.-</ecNumber>
    </submittedName>
</protein>
<dbReference type="InterPro" id="IPR027417">
    <property type="entry name" value="P-loop_NTPase"/>
</dbReference>
<keyword evidence="6" id="KW-1185">Reference proteome</keyword>
<sequence length="896" mass="96073">MNNHGKGSSLLASSKSKNPLLMKQRGALMSKPGGLTSRSTGGATVSASVGNSNSSIRAPLHSVKSNNEEGMMNQSSKLTVGADGLKASAQGAMTSNAAASLSSATAMASGKMKKDKNGEWYLDKSSNDDDDDDNAASASTIKTLRKTNIPSSLVRGAKASSTLGAGLMRKRPLGSIGGGISSGGGLLKRSSISQPRSTMSGSSLKPSAAAAIAPNNNNFFPGAQCDKINIPNSIREILRPHQREGIAFLWNCVTGVSVGLNNAIVRARQDSVASCSSSLSSMGSFDLEGGGMDSDVEYDDCGVASLQGGGGGKKKKKGDDDTMPKGAVLADEMGLGKTLMTIATIFALHRRQRDRRFIVVCPSSLVSNWAKEFDKWIGKASQPKRVIVRNGNEEGLRKLRSFVPLKPNQSEVLILSYELFRLHVKVLCSAAKIGLLVVDEGHRLKNTAGSQTLSALNSISAEARILISGTVIQNNLSEFYTLASFAVPGILGDLNTFRRLYERPMSRANQKNATSGQKEKGRQQSKLLDNITSTFVLRRTQKDVLKSILPPRQEILLFCRPTGRQCQLYKSISNRASKSIGSVGGIEASNNPLMLLTEARKLCTHPSLLGEGGDSSLELSGKMIILSSLLDSIRQNNPTDKVVIISNFTSALTVIEDSILRKKNLPFVRLDGSTDNASRGPLVDSFNNRSIDHSFAFMLSSKAGGCGLNLIGANRLIMVDADWNPATDQQSMARIYRQGQTKPCYIYRLFTTGTVEEIIYQRQTQKGNLAKIANDGGSKKASKTNASFTKEELRDCFTLKEGCKCDTKTKLGSKWSDYNGADSLRDDGFVDEPLLGVCEEKAGTLSFVHVVDEDASPVDLDEDKDDAKKEASDEDDDDSSLGLGSESSSEEEEFDG</sequence>
<dbReference type="PROSITE" id="PS51194">
    <property type="entry name" value="HELICASE_CTER"/>
    <property type="match status" value="1"/>
</dbReference>
<dbReference type="InterPro" id="IPR001650">
    <property type="entry name" value="Helicase_C-like"/>
</dbReference>
<feature type="compositionally biased region" description="Basic and acidic residues" evidence="2">
    <location>
        <begin position="115"/>
        <end position="127"/>
    </location>
</feature>
<feature type="region of interest" description="Disordered" evidence="2">
    <location>
        <begin position="186"/>
        <end position="205"/>
    </location>
</feature>
<dbReference type="Gene3D" id="3.40.50.10810">
    <property type="entry name" value="Tandem AAA-ATPase domain"/>
    <property type="match status" value="1"/>
</dbReference>
<dbReference type="SMART" id="SM00490">
    <property type="entry name" value="HELICc"/>
    <property type="match status" value="1"/>
</dbReference>
<gene>
    <name evidence="5" type="ORF">QTG54_014442</name>
</gene>
<evidence type="ECO:0000313" key="5">
    <source>
        <dbReference type="EMBL" id="KAK1734982.1"/>
    </source>
</evidence>
<evidence type="ECO:0000256" key="1">
    <source>
        <dbReference type="ARBA" id="ARBA00022801"/>
    </source>
</evidence>
<comment type="caution">
    <text evidence="5">The sequence shown here is derived from an EMBL/GenBank/DDBJ whole genome shotgun (WGS) entry which is preliminary data.</text>
</comment>
<dbReference type="GO" id="GO:0005524">
    <property type="term" value="F:ATP binding"/>
    <property type="evidence" value="ECO:0007669"/>
    <property type="project" value="InterPro"/>
</dbReference>
<dbReference type="Pfam" id="PF00176">
    <property type="entry name" value="SNF2-rel_dom"/>
    <property type="match status" value="1"/>
</dbReference>
<accession>A0AAD9D5X0</accession>
<feature type="domain" description="Helicase ATP-binding" evidence="3">
    <location>
        <begin position="318"/>
        <end position="489"/>
    </location>
</feature>
<dbReference type="GO" id="GO:0016787">
    <property type="term" value="F:hydrolase activity"/>
    <property type="evidence" value="ECO:0007669"/>
    <property type="project" value="UniProtKB-KW"/>
</dbReference>
<feature type="compositionally biased region" description="Polar residues" evidence="2">
    <location>
        <begin position="36"/>
        <end position="56"/>
    </location>
</feature>
<keyword evidence="5" id="KW-0547">Nucleotide-binding</keyword>
<name>A0AAD9D5X0_9STRA</name>
<keyword evidence="5" id="KW-0067">ATP-binding</keyword>
<dbReference type="InterPro" id="IPR000330">
    <property type="entry name" value="SNF2_N"/>
</dbReference>
<feature type="compositionally biased region" description="Polar residues" evidence="2">
    <location>
        <begin position="194"/>
        <end position="205"/>
    </location>
</feature>
<dbReference type="GO" id="GO:0000724">
    <property type="term" value="P:double-strand break repair via homologous recombination"/>
    <property type="evidence" value="ECO:0007669"/>
    <property type="project" value="TreeGrafter"/>
</dbReference>
<dbReference type="PROSITE" id="PS51192">
    <property type="entry name" value="HELICASE_ATP_BIND_1"/>
    <property type="match status" value="1"/>
</dbReference>
<dbReference type="EMBL" id="JATAAI010000036">
    <property type="protein sequence ID" value="KAK1734982.1"/>
    <property type="molecule type" value="Genomic_DNA"/>
</dbReference>
<organism evidence="5 6">
    <name type="scientific">Skeletonema marinoi</name>
    <dbReference type="NCBI Taxonomy" id="267567"/>
    <lineage>
        <taxon>Eukaryota</taxon>
        <taxon>Sar</taxon>
        <taxon>Stramenopiles</taxon>
        <taxon>Ochrophyta</taxon>
        <taxon>Bacillariophyta</taxon>
        <taxon>Coscinodiscophyceae</taxon>
        <taxon>Thalassiosirophycidae</taxon>
        <taxon>Thalassiosirales</taxon>
        <taxon>Skeletonemataceae</taxon>
        <taxon>Skeletonema</taxon>
        <taxon>Skeletonema marinoi-dohrnii complex</taxon>
    </lineage>
</organism>